<feature type="region of interest" description="Disordered" evidence="1">
    <location>
        <begin position="109"/>
        <end position="128"/>
    </location>
</feature>
<keyword evidence="3" id="KW-1185">Reference proteome</keyword>
<feature type="compositionally biased region" description="Polar residues" evidence="1">
    <location>
        <begin position="134"/>
        <end position="147"/>
    </location>
</feature>
<feature type="region of interest" description="Disordered" evidence="1">
    <location>
        <begin position="133"/>
        <end position="160"/>
    </location>
</feature>
<dbReference type="EMBL" id="MU251700">
    <property type="protein sequence ID" value="KAG9230112.1"/>
    <property type="molecule type" value="Genomic_DNA"/>
</dbReference>
<evidence type="ECO:0000313" key="2">
    <source>
        <dbReference type="EMBL" id="KAG9230112.1"/>
    </source>
</evidence>
<proteinExistence type="predicted"/>
<organism evidence="2 3">
    <name type="scientific">Amylocarpus encephaloides</name>
    <dbReference type="NCBI Taxonomy" id="45428"/>
    <lineage>
        <taxon>Eukaryota</taxon>
        <taxon>Fungi</taxon>
        <taxon>Dikarya</taxon>
        <taxon>Ascomycota</taxon>
        <taxon>Pezizomycotina</taxon>
        <taxon>Leotiomycetes</taxon>
        <taxon>Helotiales</taxon>
        <taxon>Helotiales incertae sedis</taxon>
        <taxon>Amylocarpus</taxon>
    </lineage>
</organism>
<dbReference type="OrthoDB" id="10559323at2759"/>
<dbReference type="AlphaFoldDB" id="A0A9P8C1M7"/>
<sequence>MSPPPPVYNGLPIENIGQNVISHYFDHHPLVRGSFLEVVQRVAGRESLLTPVVTPTANALDEDPTESDSRKHTNLRVPVESAIVDGTVGPFIANNEHLDEPNNKCVEQAGKDDQPYLSAPPTASDDLAAVTPDFESSSINNPTQARTIPQEEAKRKRKRPIDSRDGAIILSKIPYNILEKWNMITGPEDLVQLRLDVCARRRSRSDEKPESTLKPSEPSEPSDPSI</sequence>
<accession>A0A9P8C1M7</accession>
<comment type="caution">
    <text evidence="2">The sequence shown here is derived from an EMBL/GenBank/DDBJ whole genome shotgun (WGS) entry which is preliminary data.</text>
</comment>
<reference evidence="2" key="1">
    <citation type="journal article" date="2021" name="IMA Fungus">
        <title>Genomic characterization of three marine fungi, including Emericellopsis atlantica sp. nov. with signatures of a generalist lifestyle and marine biomass degradation.</title>
        <authorList>
            <person name="Hagestad O.C."/>
            <person name="Hou L."/>
            <person name="Andersen J.H."/>
            <person name="Hansen E.H."/>
            <person name="Altermark B."/>
            <person name="Li C."/>
            <person name="Kuhnert E."/>
            <person name="Cox R.J."/>
            <person name="Crous P.W."/>
            <person name="Spatafora J.W."/>
            <person name="Lail K."/>
            <person name="Amirebrahimi M."/>
            <person name="Lipzen A."/>
            <person name="Pangilinan J."/>
            <person name="Andreopoulos W."/>
            <person name="Hayes R.D."/>
            <person name="Ng V."/>
            <person name="Grigoriev I.V."/>
            <person name="Jackson S.A."/>
            <person name="Sutton T.D.S."/>
            <person name="Dobson A.D.W."/>
            <person name="Rama T."/>
        </authorList>
    </citation>
    <scope>NUCLEOTIDE SEQUENCE</scope>
    <source>
        <strain evidence="2">TRa018bII</strain>
    </source>
</reference>
<feature type="region of interest" description="Disordered" evidence="1">
    <location>
        <begin position="54"/>
        <end position="74"/>
    </location>
</feature>
<evidence type="ECO:0000313" key="3">
    <source>
        <dbReference type="Proteomes" id="UP000824998"/>
    </source>
</evidence>
<feature type="region of interest" description="Disordered" evidence="1">
    <location>
        <begin position="201"/>
        <end position="226"/>
    </location>
</feature>
<evidence type="ECO:0000256" key="1">
    <source>
        <dbReference type="SAM" id="MobiDB-lite"/>
    </source>
</evidence>
<name>A0A9P8C1M7_9HELO</name>
<gene>
    <name evidence="2" type="ORF">BJ875DRAFT_488279</name>
</gene>
<feature type="compositionally biased region" description="Basic and acidic residues" evidence="1">
    <location>
        <begin position="149"/>
        <end position="160"/>
    </location>
</feature>
<protein>
    <submittedName>
        <fullName evidence="2">Uncharacterized protein</fullName>
    </submittedName>
</protein>
<dbReference type="Proteomes" id="UP000824998">
    <property type="component" value="Unassembled WGS sequence"/>
</dbReference>